<name>A0A0E9RFD5_ANGAN</name>
<dbReference type="EMBL" id="GBXM01080741">
    <property type="protein sequence ID" value="JAH27836.1"/>
    <property type="molecule type" value="Transcribed_RNA"/>
</dbReference>
<dbReference type="AlphaFoldDB" id="A0A0E9RFD5"/>
<accession>A0A0E9RFD5</accession>
<proteinExistence type="predicted"/>
<evidence type="ECO:0000313" key="1">
    <source>
        <dbReference type="EMBL" id="JAH27836.1"/>
    </source>
</evidence>
<reference evidence="1" key="2">
    <citation type="journal article" date="2015" name="Fish Shellfish Immunol.">
        <title>Early steps in the European eel (Anguilla anguilla)-Vibrio vulnificus interaction in the gills: Role of the RtxA13 toxin.</title>
        <authorList>
            <person name="Callol A."/>
            <person name="Pajuelo D."/>
            <person name="Ebbesson L."/>
            <person name="Teles M."/>
            <person name="MacKenzie S."/>
            <person name="Amaro C."/>
        </authorList>
    </citation>
    <scope>NUCLEOTIDE SEQUENCE</scope>
</reference>
<sequence>MRIYDMLKTIIRLARCSVYLNYTAFPPKTFNALLISGHPFMMLK</sequence>
<reference evidence="1" key="1">
    <citation type="submission" date="2014-11" db="EMBL/GenBank/DDBJ databases">
        <authorList>
            <person name="Amaro Gonzalez C."/>
        </authorList>
    </citation>
    <scope>NUCLEOTIDE SEQUENCE</scope>
</reference>
<organism evidence="1">
    <name type="scientific">Anguilla anguilla</name>
    <name type="common">European freshwater eel</name>
    <name type="synonym">Muraena anguilla</name>
    <dbReference type="NCBI Taxonomy" id="7936"/>
    <lineage>
        <taxon>Eukaryota</taxon>
        <taxon>Metazoa</taxon>
        <taxon>Chordata</taxon>
        <taxon>Craniata</taxon>
        <taxon>Vertebrata</taxon>
        <taxon>Euteleostomi</taxon>
        <taxon>Actinopterygii</taxon>
        <taxon>Neopterygii</taxon>
        <taxon>Teleostei</taxon>
        <taxon>Anguilliformes</taxon>
        <taxon>Anguillidae</taxon>
        <taxon>Anguilla</taxon>
    </lineage>
</organism>
<protein>
    <submittedName>
        <fullName evidence="1">Uncharacterized protein</fullName>
    </submittedName>
</protein>